<feature type="coiled-coil region" evidence="1">
    <location>
        <begin position="65"/>
        <end position="134"/>
    </location>
</feature>
<sequence length="398" mass="46678">MFITQLLVIVFFLVILTVFASFLSKCIKIYDYGINEAFIIKWNYSLRLIDKMNKNRNNSKDQNLINSLKVELSKEKKINEAAQQQISCYQNEVFYLTEKCKTLEMRMSIKEKSIQKLEERNALLCKDLALKKNKSEILELSTFYTIEGERPATERPSSSFEVKVRNLSQELKGISSTFDSRNTQNYEKNYKEDYEKEIQKNKKCRAKIRNLKKQLKDSAEEISKIRQLQLELQECRDLIEIKVKNNSVKEQKISELNSEIENLKSKTQIHTSHTFENTKEIENNKQRIKDLENENFCLSSELAELRFKVGLSEKVTQTQRSICSRTSISPKFDCRSEEARSMVGSKLMESFHDEAFTHISALSKLMHKLMQKAKISEEEIRGYMKALEGIEEYLERII</sequence>
<reference evidence="2" key="1">
    <citation type="submission" date="2021-09" db="EMBL/GenBank/DDBJ databases">
        <authorList>
            <consortium name="AG Swart"/>
            <person name="Singh M."/>
            <person name="Singh A."/>
            <person name="Seah K."/>
            <person name="Emmerich C."/>
        </authorList>
    </citation>
    <scope>NUCLEOTIDE SEQUENCE</scope>
    <source>
        <strain evidence="2">ATCC30299</strain>
    </source>
</reference>
<evidence type="ECO:0000313" key="2">
    <source>
        <dbReference type="EMBL" id="CAG9326792.1"/>
    </source>
</evidence>
<keyword evidence="3" id="KW-1185">Reference proteome</keyword>
<gene>
    <name evidence="2" type="ORF">BSTOLATCC_MIC42059</name>
</gene>
<dbReference type="AlphaFoldDB" id="A0AAU9JR33"/>
<protein>
    <submittedName>
        <fullName evidence="2">Uncharacterized protein</fullName>
    </submittedName>
</protein>
<name>A0AAU9JR33_9CILI</name>
<dbReference type="Proteomes" id="UP001162131">
    <property type="component" value="Unassembled WGS sequence"/>
</dbReference>
<dbReference type="EMBL" id="CAJZBQ010000041">
    <property type="protein sequence ID" value="CAG9326792.1"/>
    <property type="molecule type" value="Genomic_DNA"/>
</dbReference>
<proteinExistence type="predicted"/>
<keyword evidence="1" id="KW-0175">Coiled coil</keyword>
<organism evidence="2 3">
    <name type="scientific">Blepharisma stoltei</name>
    <dbReference type="NCBI Taxonomy" id="1481888"/>
    <lineage>
        <taxon>Eukaryota</taxon>
        <taxon>Sar</taxon>
        <taxon>Alveolata</taxon>
        <taxon>Ciliophora</taxon>
        <taxon>Postciliodesmatophora</taxon>
        <taxon>Heterotrichea</taxon>
        <taxon>Heterotrichida</taxon>
        <taxon>Blepharismidae</taxon>
        <taxon>Blepharisma</taxon>
    </lineage>
</organism>
<evidence type="ECO:0000256" key="1">
    <source>
        <dbReference type="SAM" id="Coils"/>
    </source>
</evidence>
<feature type="coiled-coil region" evidence="1">
    <location>
        <begin position="194"/>
        <end position="308"/>
    </location>
</feature>
<comment type="caution">
    <text evidence="2">The sequence shown here is derived from an EMBL/GenBank/DDBJ whole genome shotgun (WGS) entry which is preliminary data.</text>
</comment>
<accession>A0AAU9JR33</accession>
<evidence type="ECO:0000313" key="3">
    <source>
        <dbReference type="Proteomes" id="UP001162131"/>
    </source>
</evidence>